<dbReference type="InterPro" id="IPR005887">
    <property type="entry name" value="GH92_a_mannosidase_put"/>
</dbReference>
<dbReference type="Pfam" id="PF17678">
    <property type="entry name" value="Glyco_hydro_92N"/>
    <property type="match status" value="1"/>
</dbReference>
<keyword evidence="3" id="KW-0378">Hydrolase</keyword>
<dbReference type="InterPro" id="IPR050883">
    <property type="entry name" value="PNGase"/>
</dbReference>
<dbReference type="RefSeq" id="WP_125697809.1">
    <property type="nucleotide sequence ID" value="NZ_JBHTOG010000052.1"/>
</dbReference>
<proteinExistence type="predicted"/>
<comment type="caution">
    <text evidence="3">The sequence shown here is derived from an EMBL/GenBank/DDBJ whole genome shotgun (WGS) entry which is preliminary data.</text>
</comment>
<dbReference type="Proteomes" id="UP001597192">
    <property type="component" value="Unassembled WGS sequence"/>
</dbReference>
<dbReference type="Gene3D" id="1.20.1610.10">
    <property type="entry name" value="alpha-1,2-mannosidases domains"/>
    <property type="match status" value="1"/>
</dbReference>
<dbReference type="PANTHER" id="PTHR12143:SF43">
    <property type="entry name" value="PUTATIVE-RELATED"/>
    <property type="match status" value="1"/>
</dbReference>
<organism evidence="3 4">
    <name type="scientific">Lacticaseibacillus yichunensis</name>
    <dbReference type="NCBI Taxonomy" id="2486015"/>
    <lineage>
        <taxon>Bacteria</taxon>
        <taxon>Bacillati</taxon>
        <taxon>Bacillota</taxon>
        <taxon>Bacilli</taxon>
        <taxon>Lactobacillales</taxon>
        <taxon>Lactobacillaceae</taxon>
        <taxon>Lacticaseibacillus</taxon>
    </lineage>
</organism>
<dbReference type="EMBL" id="JBHTOG010000052">
    <property type="protein sequence ID" value="MFD1433019.1"/>
    <property type="molecule type" value="Genomic_DNA"/>
</dbReference>
<dbReference type="Gene3D" id="2.70.98.10">
    <property type="match status" value="1"/>
</dbReference>
<evidence type="ECO:0000313" key="4">
    <source>
        <dbReference type="Proteomes" id="UP001597192"/>
    </source>
</evidence>
<evidence type="ECO:0000259" key="1">
    <source>
        <dbReference type="Pfam" id="PF07971"/>
    </source>
</evidence>
<dbReference type="PANTHER" id="PTHR12143">
    <property type="entry name" value="PEPTIDE N-GLYCANASE PNGASE -RELATED"/>
    <property type="match status" value="1"/>
</dbReference>
<reference evidence="4" key="1">
    <citation type="journal article" date="2019" name="Int. J. Syst. Evol. Microbiol.">
        <title>The Global Catalogue of Microorganisms (GCM) 10K type strain sequencing project: providing services to taxonomists for standard genome sequencing and annotation.</title>
        <authorList>
            <consortium name="The Broad Institute Genomics Platform"/>
            <consortium name="The Broad Institute Genome Sequencing Center for Infectious Disease"/>
            <person name="Wu L."/>
            <person name="Ma J."/>
        </authorList>
    </citation>
    <scope>NUCLEOTIDE SEQUENCE [LARGE SCALE GENOMIC DNA]</scope>
    <source>
        <strain evidence="4">CCM 8947</strain>
    </source>
</reference>
<dbReference type="InterPro" id="IPR008928">
    <property type="entry name" value="6-hairpin_glycosidase_sf"/>
</dbReference>
<protein>
    <submittedName>
        <fullName evidence="3">GH92 family glycosyl hydrolase</fullName>
    </submittedName>
</protein>
<feature type="domain" description="Glycosyl hydrolase family 92 N-terminal" evidence="2">
    <location>
        <begin position="7"/>
        <end position="198"/>
    </location>
</feature>
<keyword evidence="4" id="KW-1185">Reference proteome</keyword>
<dbReference type="InterPro" id="IPR041371">
    <property type="entry name" value="GH92_N"/>
</dbReference>
<gene>
    <name evidence="3" type="ORF">ACFQ47_10105</name>
</gene>
<dbReference type="InterPro" id="IPR012939">
    <property type="entry name" value="Glyco_hydro_92"/>
</dbReference>
<name>A0ABW4CQ83_9LACO</name>
<feature type="domain" description="Glycosyl hydrolase family 92" evidence="1">
    <location>
        <begin position="221"/>
        <end position="686"/>
    </location>
</feature>
<dbReference type="Gene3D" id="1.20.1050.60">
    <property type="entry name" value="alpha-1,2-mannosidase"/>
    <property type="match status" value="1"/>
</dbReference>
<dbReference type="SUPFAM" id="SSF48208">
    <property type="entry name" value="Six-hairpin glycosidases"/>
    <property type="match status" value="1"/>
</dbReference>
<dbReference type="NCBIfam" id="TIGR01180">
    <property type="entry name" value="aman2_put"/>
    <property type="match status" value="1"/>
</dbReference>
<evidence type="ECO:0000259" key="2">
    <source>
        <dbReference type="Pfam" id="PF17678"/>
    </source>
</evidence>
<dbReference type="Gene3D" id="3.30.2080.10">
    <property type="entry name" value="GH92 mannosidase domain"/>
    <property type="match status" value="1"/>
</dbReference>
<dbReference type="Pfam" id="PF07971">
    <property type="entry name" value="Glyco_hydro_92"/>
    <property type="match status" value="1"/>
</dbReference>
<accession>A0ABW4CQ83</accession>
<evidence type="ECO:0000313" key="3">
    <source>
        <dbReference type="EMBL" id="MFD1433019.1"/>
    </source>
</evidence>
<sequence>MDISSIDTRHATSNTFELSRGNSFPFTGYPFGMNYFAIETTNDNWWFHPEAQHYRGFRLTHQPTMWAGTKGDFASVRILPFATRSKGLLDVPYAPQFSTFQPNKLEIVQKNDRIRTTLVPSEYGALMHITAADDELGVIISFPTEGEVTKHEGNVIEGYSLQLHADRTTPLKLRFHIEATSPVVDATTIEDGALQLSFATSDDVTLRIGTSFISEAYAVRNMPQEDEATLSANITDAWNAKLGKIEISDHDRERVQTFYQNLWRAFLYPMKLYELDENGEPVHYDMHADDVKPGYLYTNNGFWDTARTVYSLQSLIEGDEYPKILHGFVNSYKEGGYMPKWLSPADGGGMPGNLIDAVLADAVIKGIAPELNETFLEGMLHSATEQDPNGRLGRRYQNDYAKYGYIPADVPESVNNSLDYAFSDWCISIVAAHLGKDELAAKYRKLALNYQNNFDKEVGFMVAKDRDGNFKPGFSPISWGGDFTEGSSWQSTFQEPHDIQGLINLYGGDKAFLKQITTMANSEPKYDVKGYGHIIHEVAEMEVNEFGQINMGNQPSFHLPYLFAFAGKSYYMQPMIKQMMTKLFSAGWQGYPGDEDNGSMASCYIFNSLGFYPFCPGTDQYLFGMPLYDQIIVHLANGKDLTLTTTQNLPQHQFIDHLEVNGEAYHKPYITHDTLMNGGAIDYTLGLVPNPDNFDSDVVPYSLSKKGAERGE</sequence>
<dbReference type="GO" id="GO:0016787">
    <property type="term" value="F:hydrolase activity"/>
    <property type="evidence" value="ECO:0007669"/>
    <property type="project" value="UniProtKB-KW"/>
</dbReference>
<dbReference type="InterPro" id="IPR014718">
    <property type="entry name" value="GH-type_carb-bd"/>
</dbReference>